<evidence type="ECO:0000313" key="2">
    <source>
        <dbReference type="EMBL" id="MEU0150653.1"/>
    </source>
</evidence>
<gene>
    <name evidence="2" type="ORF">ABZ071_01755</name>
</gene>
<sequence>MTAVAERTKTPARPSISTAQPKRRWSLLVGGLLLVLLSAGVFAVIQLGGDARVQVLAVARPVAAGQPISAADLRTVRVVPDPTVKLVPAGQAQQIIGRTAAVPLAEGVLLTQSQLGPASWPDAGQAVVATALKPGQVPAGIAPGSRVLVVMVAKDGGPADPALPSAPVSTPATVVEVVPGADGADTTLVSLLLGRDDATKVAGSGSGVSLVVVGS</sequence>
<dbReference type="RefSeq" id="WP_355662856.1">
    <property type="nucleotide sequence ID" value="NZ_JBEXRX010000002.1"/>
</dbReference>
<dbReference type="Proteomes" id="UP001550348">
    <property type="component" value="Unassembled WGS sequence"/>
</dbReference>
<proteinExistence type="predicted"/>
<organism evidence="2 3">
    <name type="scientific">Micromonospora fulviviridis</name>
    <dbReference type="NCBI Taxonomy" id="47860"/>
    <lineage>
        <taxon>Bacteria</taxon>
        <taxon>Bacillati</taxon>
        <taxon>Actinomycetota</taxon>
        <taxon>Actinomycetes</taxon>
        <taxon>Micromonosporales</taxon>
        <taxon>Micromonosporaceae</taxon>
        <taxon>Micromonospora</taxon>
    </lineage>
</organism>
<evidence type="ECO:0000259" key="1">
    <source>
        <dbReference type="SMART" id="SM00858"/>
    </source>
</evidence>
<evidence type="ECO:0000313" key="3">
    <source>
        <dbReference type="Proteomes" id="UP001550348"/>
    </source>
</evidence>
<protein>
    <submittedName>
        <fullName evidence="2">SAF domain-containing protein</fullName>
    </submittedName>
</protein>
<dbReference type="CDD" id="cd11614">
    <property type="entry name" value="SAF_CpaB_FlgA_like"/>
    <property type="match status" value="1"/>
</dbReference>
<name>A0ABV2VCY2_9ACTN</name>
<comment type="caution">
    <text evidence="2">The sequence shown here is derived from an EMBL/GenBank/DDBJ whole genome shotgun (WGS) entry which is preliminary data.</text>
</comment>
<reference evidence="2 3" key="1">
    <citation type="submission" date="2024-06" db="EMBL/GenBank/DDBJ databases">
        <title>The Natural Products Discovery Center: Release of the First 8490 Sequenced Strains for Exploring Actinobacteria Biosynthetic Diversity.</title>
        <authorList>
            <person name="Kalkreuter E."/>
            <person name="Kautsar S.A."/>
            <person name="Yang D."/>
            <person name="Bader C.D."/>
            <person name="Teijaro C.N."/>
            <person name="Fluegel L."/>
            <person name="Davis C.M."/>
            <person name="Simpson J.R."/>
            <person name="Lauterbach L."/>
            <person name="Steele A.D."/>
            <person name="Gui C."/>
            <person name="Meng S."/>
            <person name="Li G."/>
            <person name="Viehrig K."/>
            <person name="Ye F."/>
            <person name="Su P."/>
            <person name="Kiefer A.F."/>
            <person name="Nichols A."/>
            <person name="Cepeda A.J."/>
            <person name="Yan W."/>
            <person name="Fan B."/>
            <person name="Jiang Y."/>
            <person name="Adhikari A."/>
            <person name="Zheng C.-J."/>
            <person name="Schuster L."/>
            <person name="Cowan T.M."/>
            <person name="Smanski M.J."/>
            <person name="Chevrette M.G."/>
            <person name="De Carvalho L.P.S."/>
            <person name="Shen B."/>
        </authorList>
    </citation>
    <scope>NUCLEOTIDE SEQUENCE [LARGE SCALE GENOMIC DNA]</scope>
    <source>
        <strain evidence="2 3">NPDC006286</strain>
    </source>
</reference>
<dbReference type="Pfam" id="PF08666">
    <property type="entry name" value="SAF"/>
    <property type="match status" value="1"/>
</dbReference>
<dbReference type="EMBL" id="JBEXRX010000002">
    <property type="protein sequence ID" value="MEU0150653.1"/>
    <property type="molecule type" value="Genomic_DNA"/>
</dbReference>
<accession>A0ABV2VCY2</accession>
<dbReference type="InterPro" id="IPR013974">
    <property type="entry name" value="SAF"/>
</dbReference>
<dbReference type="SMART" id="SM00858">
    <property type="entry name" value="SAF"/>
    <property type="match status" value="1"/>
</dbReference>
<keyword evidence="3" id="KW-1185">Reference proteome</keyword>
<feature type="domain" description="SAF" evidence="1">
    <location>
        <begin position="53"/>
        <end position="116"/>
    </location>
</feature>